<gene>
    <name evidence="8" type="ORF">BHK98_08815</name>
</gene>
<evidence type="ECO:0000256" key="3">
    <source>
        <dbReference type="ARBA" id="ARBA00023004"/>
    </source>
</evidence>
<dbReference type="PROSITE" id="PS51918">
    <property type="entry name" value="RADICAL_SAM"/>
    <property type="match status" value="1"/>
</dbReference>
<evidence type="ECO:0000256" key="2">
    <source>
        <dbReference type="ARBA" id="ARBA00022723"/>
    </source>
</evidence>
<dbReference type="PANTHER" id="PTHR43726:SF1">
    <property type="entry name" value="BIOTIN SYNTHASE"/>
    <property type="match status" value="1"/>
</dbReference>
<dbReference type="SFLD" id="SFLDG01060">
    <property type="entry name" value="BATS_domain_containing"/>
    <property type="match status" value="1"/>
</dbReference>
<dbReference type="InterPro" id="IPR023891">
    <property type="entry name" value="Pyrrolys_PylB"/>
</dbReference>
<dbReference type="SFLD" id="SFLDG01280">
    <property type="entry name" value="HydE/PylB-like"/>
    <property type="match status" value="1"/>
</dbReference>
<comment type="cofactor">
    <cofactor evidence="5">
        <name>[4Fe-4S] cluster</name>
        <dbReference type="ChEBI" id="CHEBI:49883"/>
    </cofactor>
    <text evidence="5">Binds 1 [4Fe-4S] cluster. The cluster is coordinated with 3 cysteines and an exchangeable S-adenosyl-L-methionine.</text>
</comment>
<proteinExistence type="predicted"/>
<dbReference type="GO" id="GO:0016740">
    <property type="term" value="F:transferase activity"/>
    <property type="evidence" value="ECO:0007669"/>
    <property type="project" value="TreeGrafter"/>
</dbReference>
<feature type="binding site" evidence="5">
    <location>
        <position position="54"/>
    </location>
    <ligand>
        <name>[4Fe-4S] cluster</name>
        <dbReference type="ChEBI" id="CHEBI:49883"/>
        <note>4Fe-4S-S-AdoMet</note>
    </ligand>
</feature>
<feature type="binding site" evidence="6">
    <location>
        <position position="219"/>
    </location>
    <ligand>
        <name>(3R)-3-methyl-D-ornithine</name>
        <dbReference type="ChEBI" id="CHEBI:64642"/>
    </ligand>
</feature>
<dbReference type="InterPro" id="IPR034422">
    <property type="entry name" value="HydE/PylB-like"/>
</dbReference>
<keyword evidence="2" id="KW-0479">Metal-binding</keyword>
<keyword evidence="4 5" id="KW-0411">Iron-sulfur</keyword>
<feature type="binding site" evidence="6">
    <location>
        <position position="282"/>
    </location>
    <ligand>
        <name>(3R)-3-methyl-D-ornithine</name>
        <dbReference type="ChEBI" id="CHEBI:64642"/>
    </ligand>
</feature>
<feature type="binding site" evidence="6">
    <location>
        <position position="174"/>
    </location>
    <ligand>
        <name>S-adenosyl-L-methionine</name>
        <dbReference type="ChEBI" id="CHEBI:59789"/>
    </ligand>
</feature>
<feature type="binding site" evidence="6">
    <location>
        <position position="60"/>
    </location>
    <ligand>
        <name>S-adenosyl-L-methionine</name>
        <dbReference type="ChEBI" id="CHEBI:59789"/>
    </ligand>
</feature>
<accession>A0A1Q9JJ48</accession>
<dbReference type="InterPro" id="IPR006638">
    <property type="entry name" value="Elp3/MiaA/NifB-like_rSAM"/>
</dbReference>
<evidence type="ECO:0000256" key="5">
    <source>
        <dbReference type="PIRSR" id="PIRSR004762-1"/>
    </source>
</evidence>
<keyword evidence="9" id="KW-1185">Reference proteome</keyword>
<sequence length="338" mass="38107">MNGVHYTKNDIIHILKSDDPAETNELFIRARKMREQVCGDRIFAYGFVYFSTYCRNDCNFCFFRNSNDIERYRKSKNEALALSKALIDSGVNAIDLTTGEDPLYHNEDFKTFCEIISEIKHTYNVPVMASPGVVDHATINALRDAGADWYALYQETHNRDLFKKLRKGQSYDERMETKLYAKEQGMLIEEGILAGVGESAEDIADSLLTMGKIGARQVRIMSFVPQKGSPMENIQTPDREEELKVIALMRCLYPEALIPASLDVDGIDGLKERIQAGANLITSIIPPESGLMGVANSTMDVDNGGRTIHEAAQILNDMGLRIATKEEYIHYMNEVLRK</sequence>
<dbReference type="SMART" id="SM00729">
    <property type="entry name" value="Elp3"/>
    <property type="match status" value="1"/>
</dbReference>
<dbReference type="GO" id="GO:0071524">
    <property type="term" value="P:pyrrolysine biosynthetic process"/>
    <property type="evidence" value="ECO:0007669"/>
    <property type="project" value="InterPro"/>
</dbReference>
<dbReference type="RefSeq" id="WP_075713502.1">
    <property type="nucleotide sequence ID" value="NZ_MJIE01000001.1"/>
</dbReference>
<protein>
    <submittedName>
        <fullName evidence="8">Methylornithine synthase PylB</fullName>
    </submittedName>
</protein>
<feature type="binding site" evidence="6">
    <location>
        <position position="261"/>
    </location>
    <ligand>
        <name>(3R)-3-methyl-D-ornithine</name>
        <dbReference type="ChEBI" id="CHEBI:64642"/>
    </ligand>
</feature>
<keyword evidence="3 5" id="KW-0408">Iron</keyword>
<dbReference type="Proteomes" id="UP000187404">
    <property type="component" value="Unassembled WGS sequence"/>
</dbReference>
<dbReference type="GO" id="GO:0046872">
    <property type="term" value="F:metal ion binding"/>
    <property type="evidence" value="ECO:0007669"/>
    <property type="project" value="UniProtKB-KW"/>
</dbReference>
<feature type="binding site" evidence="6">
    <location>
        <position position="166"/>
    </location>
    <ligand>
        <name>S-adenosyl-L-methionine</name>
        <dbReference type="ChEBI" id="CHEBI:59789"/>
    </ligand>
</feature>
<dbReference type="STRING" id="1261640.BHK98_08815"/>
<feature type="binding site" evidence="6">
    <location>
        <position position="155"/>
    </location>
    <ligand>
        <name>S-adenosyl-L-methionine</name>
        <dbReference type="ChEBI" id="CHEBI:59789"/>
    </ligand>
</feature>
<dbReference type="SUPFAM" id="SSF102114">
    <property type="entry name" value="Radical SAM enzymes"/>
    <property type="match status" value="1"/>
</dbReference>
<dbReference type="SFLD" id="SFLDF00349">
    <property type="entry name" value="3-methylornithine_synthase_(Py"/>
    <property type="match status" value="1"/>
</dbReference>
<dbReference type="PANTHER" id="PTHR43726">
    <property type="entry name" value="3-METHYLORNITHINE SYNTHASE"/>
    <property type="match status" value="1"/>
</dbReference>
<dbReference type="InterPro" id="IPR007197">
    <property type="entry name" value="rSAM"/>
</dbReference>
<feature type="binding site" evidence="6">
    <location>
        <position position="283"/>
    </location>
    <ligand>
        <name>(3R)-3-methyl-D-ornithine</name>
        <dbReference type="ChEBI" id="CHEBI:64642"/>
    </ligand>
</feature>
<dbReference type="CDD" id="cd01335">
    <property type="entry name" value="Radical_SAM"/>
    <property type="match status" value="1"/>
</dbReference>
<dbReference type="AlphaFoldDB" id="A0A1Q9JJ48"/>
<keyword evidence="1 5" id="KW-0949">S-adenosyl-L-methionine</keyword>
<evidence type="ECO:0000313" key="9">
    <source>
        <dbReference type="Proteomes" id="UP000187404"/>
    </source>
</evidence>
<evidence type="ECO:0000313" key="8">
    <source>
        <dbReference type="EMBL" id="OLR56157.1"/>
    </source>
</evidence>
<evidence type="ECO:0000256" key="4">
    <source>
        <dbReference type="ARBA" id="ARBA00023014"/>
    </source>
</evidence>
<evidence type="ECO:0000259" key="7">
    <source>
        <dbReference type="PROSITE" id="PS51918"/>
    </source>
</evidence>
<organism evidence="8 9">
    <name type="scientific">Hornefia porci</name>
    <dbReference type="NCBI Taxonomy" id="2652292"/>
    <lineage>
        <taxon>Bacteria</taxon>
        <taxon>Bacillati</taxon>
        <taxon>Bacillota</taxon>
        <taxon>Clostridia</taxon>
        <taxon>Peptostreptococcales</taxon>
        <taxon>Anaerovoracaceae</taxon>
        <taxon>Hornefia</taxon>
    </lineage>
</organism>
<feature type="binding site" evidence="6">
    <location>
        <position position="130"/>
    </location>
    <ligand>
        <name>(3R)-3-methyl-D-ornithine</name>
        <dbReference type="ChEBI" id="CHEBI:64642"/>
    </ligand>
</feature>
<comment type="caution">
    <text evidence="8">The sequence shown here is derived from an EMBL/GenBank/DDBJ whole genome shotgun (WGS) entry which is preliminary data.</text>
</comment>
<dbReference type="Gene3D" id="3.20.20.70">
    <property type="entry name" value="Aldolase class I"/>
    <property type="match status" value="1"/>
</dbReference>
<dbReference type="GO" id="GO:0051539">
    <property type="term" value="F:4 iron, 4 sulfur cluster binding"/>
    <property type="evidence" value="ECO:0007669"/>
    <property type="project" value="UniProtKB-KW"/>
</dbReference>
<dbReference type="EMBL" id="MJIE01000001">
    <property type="protein sequence ID" value="OLR56157.1"/>
    <property type="molecule type" value="Genomic_DNA"/>
</dbReference>
<name>A0A1Q9JJ48_9FIRM</name>
<feature type="domain" description="Radical SAM core" evidence="7">
    <location>
        <begin position="40"/>
        <end position="263"/>
    </location>
</feature>
<evidence type="ECO:0000256" key="1">
    <source>
        <dbReference type="ARBA" id="ARBA00022691"/>
    </source>
</evidence>
<dbReference type="Pfam" id="PF04055">
    <property type="entry name" value="Radical_SAM"/>
    <property type="match status" value="1"/>
</dbReference>
<feature type="binding site" evidence="6">
    <location>
        <position position="95"/>
    </location>
    <ligand>
        <name>(3R)-3-methyl-D-ornithine</name>
        <dbReference type="ChEBI" id="CHEBI:64642"/>
    </ligand>
</feature>
<feature type="binding site" evidence="5">
    <location>
        <position position="61"/>
    </location>
    <ligand>
        <name>[4Fe-4S] cluster</name>
        <dbReference type="ChEBI" id="CHEBI:49883"/>
        <note>4Fe-4S-S-AdoMet</note>
    </ligand>
</feature>
<reference evidence="8 9" key="1">
    <citation type="journal article" date="2016" name="Appl. Environ. Microbiol.">
        <title>Function and Phylogeny of Bacterial Butyryl Coenzyme A:Acetate Transferases and Their Diversity in the Proximal Colon of Swine.</title>
        <authorList>
            <person name="Trachsel J."/>
            <person name="Bayles D.O."/>
            <person name="Looft T."/>
            <person name="Levine U.Y."/>
            <person name="Allen H.K."/>
        </authorList>
    </citation>
    <scope>NUCLEOTIDE SEQUENCE [LARGE SCALE GENOMIC DNA]</scope>
    <source>
        <strain evidence="8 9">68-3-10</strain>
    </source>
</reference>
<dbReference type="PIRSF" id="PIRSF004762">
    <property type="entry name" value="CHP00423"/>
    <property type="match status" value="1"/>
</dbReference>
<feature type="binding site" evidence="5">
    <location>
        <position position="58"/>
    </location>
    <ligand>
        <name>[4Fe-4S] cluster</name>
        <dbReference type="ChEBI" id="CHEBI:49883"/>
        <note>4Fe-4S-S-AdoMet</note>
    </ligand>
</feature>
<dbReference type="OrthoDB" id="9775764at2"/>
<dbReference type="InterPro" id="IPR058240">
    <property type="entry name" value="rSAM_sf"/>
</dbReference>
<evidence type="ECO:0000256" key="6">
    <source>
        <dbReference type="PIRSR" id="PIRSR004762-2"/>
    </source>
</evidence>
<dbReference type="SFLD" id="SFLDS00029">
    <property type="entry name" value="Radical_SAM"/>
    <property type="match status" value="1"/>
</dbReference>
<dbReference type="InterPro" id="IPR013785">
    <property type="entry name" value="Aldolase_TIM"/>
</dbReference>
<feature type="binding site" evidence="6">
    <location>
        <position position="153"/>
    </location>
    <ligand>
        <name>(3R)-3-methyl-D-ornithine</name>
        <dbReference type="ChEBI" id="CHEBI:64642"/>
    </ligand>
</feature>
<keyword evidence="5" id="KW-0004">4Fe-4S</keyword>
<dbReference type="NCBIfam" id="TIGR03910">
    <property type="entry name" value="pyrrolys_PylB"/>
    <property type="match status" value="1"/>
</dbReference>